<dbReference type="SUPFAM" id="SSF55895">
    <property type="entry name" value="Ribonuclease Rh-like"/>
    <property type="match status" value="1"/>
</dbReference>
<keyword evidence="2" id="KW-0540">Nuclease</keyword>
<keyword evidence="9" id="KW-0732">Signal</keyword>
<evidence type="ECO:0000256" key="1">
    <source>
        <dbReference type="ARBA" id="ARBA00007469"/>
    </source>
</evidence>
<dbReference type="Pfam" id="PF00445">
    <property type="entry name" value="Ribonuclease_T2"/>
    <property type="match status" value="1"/>
</dbReference>
<keyword evidence="4" id="KW-0378">Hydrolase</keyword>
<dbReference type="GO" id="GO:0003723">
    <property type="term" value="F:RNA binding"/>
    <property type="evidence" value="ECO:0007669"/>
    <property type="project" value="InterPro"/>
</dbReference>
<proteinExistence type="inferred from homology"/>
<dbReference type="PROSITE" id="PS00531">
    <property type="entry name" value="RNASE_T2_2"/>
    <property type="match status" value="1"/>
</dbReference>
<dbReference type="InterPro" id="IPR001568">
    <property type="entry name" value="RNase_T2-like"/>
</dbReference>
<dbReference type="PANTHER" id="PTHR11240">
    <property type="entry name" value="RIBONUCLEASE T2"/>
    <property type="match status" value="1"/>
</dbReference>
<evidence type="ECO:0000256" key="8">
    <source>
        <dbReference type="RuleBase" id="RU004328"/>
    </source>
</evidence>
<name>A0A835S742_VANPL</name>
<evidence type="ECO:0000256" key="3">
    <source>
        <dbReference type="ARBA" id="ARBA00022759"/>
    </source>
</evidence>
<keyword evidence="6" id="KW-0456">Lyase</keyword>
<dbReference type="PANTHER" id="PTHR11240:SF75">
    <property type="entry name" value="RIBONUCLEASE 3"/>
    <property type="match status" value="1"/>
</dbReference>
<feature type="active site" evidence="7">
    <location>
        <position position="111"/>
    </location>
</feature>
<feature type="chain" id="PRO_5033023675" evidence="9">
    <location>
        <begin position="22"/>
        <end position="222"/>
    </location>
</feature>
<dbReference type="GO" id="GO:0005576">
    <property type="term" value="C:extracellular region"/>
    <property type="evidence" value="ECO:0007669"/>
    <property type="project" value="TreeGrafter"/>
</dbReference>
<reference evidence="10 11" key="1">
    <citation type="journal article" date="2020" name="Nat. Food">
        <title>A phased Vanilla planifolia genome enables genetic improvement of flavour and production.</title>
        <authorList>
            <person name="Hasing T."/>
            <person name="Tang H."/>
            <person name="Brym M."/>
            <person name="Khazi F."/>
            <person name="Huang T."/>
            <person name="Chambers A.H."/>
        </authorList>
    </citation>
    <scope>NUCLEOTIDE SEQUENCE [LARGE SCALE GENOMIC DNA]</scope>
    <source>
        <tissue evidence="10">Leaf</tissue>
    </source>
</reference>
<evidence type="ECO:0000256" key="9">
    <source>
        <dbReference type="SAM" id="SignalP"/>
    </source>
</evidence>
<comment type="similarity">
    <text evidence="1 8">Belongs to the RNase T2 family.</text>
</comment>
<dbReference type="GO" id="GO:0016787">
    <property type="term" value="F:hydrolase activity"/>
    <property type="evidence" value="ECO:0007669"/>
    <property type="project" value="UniProtKB-KW"/>
</dbReference>
<gene>
    <name evidence="10" type="ORF">HPP92_003905</name>
</gene>
<dbReference type="AlphaFoldDB" id="A0A835S742"/>
<dbReference type="FunFam" id="3.90.730.10:FF:000003">
    <property type="entry name" value="Ribonuclease 3"/>
    <property type="match status" value="1"/>
</dbReference>
<dbReference type="InterPro" id="IPR033697">
    <property type="entry name" value="Ribonuclease_T2_eukaryotic"/>
</dbReference>
<evidence type="ECO:0000313" key="10">
    <source>
        <dbReference type="EMBL" id="KAG0503833.1"/>
    </source>
</evidence>
<dbReference type="CDD" id="cd01061">
    <property type="entry name" value="RNase_T2_euk"/>
    <property type="match status" value="1"/>
</dbReference>
<dbReference type="GO" id="GO:0033897">
    <property type="term" value="F:ribonuclease T2 activity"/>
    <property type="evidence" value="ECO:0007669"/>
    <property type="project" value="InterPro"/>
</dbReference>
<dbReference type="EMBL" id="JADCNM010000001">
    <property type="protein sequence ID" value="KAG0503833.1"/>
    <property type="molecule type" value="Genomic_DNA"/>
</dbReference>
<sequence>MEMKTTAFLFVFLLGLSFAQGFDFFYFVLQWPGSYCDSQHSCCYPLSGKPASDFGIHGLWPNNNDGSFPSNCDPNSPFDSSQISDLTNSLNANWPSLSCPSSNSESFWTHEWQKHGTCAESVFDEHGYFSAAIDLKAKADVLQMLSSSGIEPNNNSYDLSSIKGAIQAGIGHEPGIECNKDGSGNSQLYQVYLCVDSSGSSFVSCPVLPSVSCSSQVVLPSF</sequence>
<dbReference type="PROSITE" id="PS00530">
    <property type="entry name" value="RNASE_T2_1"/>
    <property type="match status" value="1"/>
</dbReference>
<dbReference type="InterPro" id="IPR033130">
    <property type="entry name" value="RNase_T2_His_AS_2"/>
</dbReference>
<protein>
    <submittedName>
        <fullName evidence="10">Uncharacterized protein</fullName>
    </submittedName>
</protein>
<feature type="active site" evidence="7">
    <location>
        <position position="57"/>
    </location>
</feature>
<evidence type="ECO:0000256" key="2">
    <source>
        <dbReference type="ARBA" id="ARBA00022722"/>
    </source>
</evidence>
<evidence type="ECO:0000256" key="6">
    <source>
        <dbReference type="ARBA" id="ARBA00023239"/>
    </source>
</evidence>
<evidence type="ECO:0000313" key="11">
    <source>
        <dbReference type="Proteomes" id="UP000639772"/>
    </source>
</evidence>
<dbReference type="Gene3D" id="3.90.730.10">
    <property type="entry name" value="Ribonuclease T2-like"/>
    <property type="match status" value="1"/>
</dbReference>
<evidence type="ECO:0000256" key="7">
    <source>
        <dbReference type="PIRSR" id="PIRSR633697-1"/>
    </source>
</evidence>
<keyword evidence="5" id="KW-1015">Disulfide bond</keyword>
<dbReference type="Proteomes" id="UP000639772">
    <property type="component" value="Chromosome 1"/>
</dbReference>
<organism evidence="10 11">
    <name type="scientific">Vanilla planifolia</name>
    <name type="common">Vanilla</name>
    <dbReference type="NCBI Taxonomy" id="51239"/>
    <lineage>
        <taxon>Eukaryota</taxon>
        <taxon>Viridiplantae</taxon>
        <taxon>Streptophyta</taxon>
        <taxon>Embryophyta</taxon>
        <taxon>Tracheophyta</taxon>
        <taxon>Spermatophyta</taxon>
        <taxon>Magnoliopsida</taxon>
        <taxon>Liliopsida</taxon>
        <taxon>Asparagales</taxon>
        <taxon>Orchidaceae</taxon>
        <taxon>Vanilloideae</taxon>
        <taxon>Vanilleae</taxon>
        <taxon>Vanilla</taxon>
    </lineage>
</organism>
<dbReference type="InterPro" id="IPR036430">
    <property type="entry name" value="RNase_T2-like_sf"/>
</dbReference>
<dbReference type="OrthoDB" id="435754at2759"/>
<keyword evidence="3" id="KW-0255">Endonuclease</keyword>
<comment type="caution">
    <text evidence="10">The sequence shown here is derived from an EMBL/GenBank/DDBJ whole genome shotgun (WGS) entry which is preliminary data.</text>
</comment>
<feature type="signal peptide" evidence="9">
    <location>
        <begin position="1"/>
        <end position="21"/>
    </location>
</feature>
<evidence type="ECO:0000256" key="4">
    <source>
        <dbReference type="ARBA" id="ARBA00022801"/>
    </source>
</evidence>
<dbReference type="InterPro" id="IPR018188">
    <property type="entry name" value="RNase_T2_His_AS_1"/>
</dbReference>
<evidence type="ECO:0000256" key="5">
    <source>
        <dbReference type="ARBA" id="ARBA00023157"/>
    </source>
</evidence>
<dbReference type="GO" id="GO:0006401">
    <property type="term" value="P:RNA catabolic process"/>
    <property type="evidence" value="ECO:0007669"/>
    <property type="project" value="TreeGrafter"/>
</dbReference>
<feature type="active site" evidence="7">
    <location>
        <position position="115"/>
    </location>
</feature>
<accession>A0A835S742</accession>